<dbReference type="Pfam" id="PF25447">
    <property type="entry name" value="RING_ZNF598"/>
    <property type="match status" value="1"/>
</dbReference>
<dbReference type="Proteomes" id="UP000005220">
    <property type="component" value="Chromosome 3"/>
</dbReference>
<feature type="region of interest" description="Disordered" evidence="2">
    <location>
        <begin position="1"/>
        <end position="53"/>
    </location>
</feature>
<dbReference type="OrthoDB" id="3838338at2759"/>
<sequence>MSESNKSGANSSGANSNKPKRNFRRTQGPQVSKAKLEKKRQDHRHGSSKADDDDDELCLICAEKLKFIGLTPCNHRTCHKCSFRQLSLYQKSICLVCRSDVATVIYTDQKQSQFKDFDVNNTSQFYYKDEKYNVFFTSKEAAGATLNLLKFICQVCDSNDEIDYESYQKLQSHLKSEHNKSICMICAQHKHAFPIELKIFTPNQLRNHQSKGDSTIGFKGHPLCAFCSGRRFYSDDELYLHMRESHEKCHICDKIDHSSPQYFKDYDQLFDHFRNFHYACTVQSCLDNKFVVFADELELQAHILQEHGSIIGGKPKFFQSELSTFISAPSRVIRETNVTQNNESLLAGENESPELKALRMEERAKYYLDNSEDDFIRFLHLNSEYDSGKLTAEKLLNSYKELFTTPQSDVYLLIRNLSVQYSKDSKKFKELNAIYNAQEQRRQRSEALPSLPTDGFAPVASSVWSKTGSTTSRSASSSRTNLRNLPTLESPSPNHDPFRNPYNIKSYSKLGKPLTKKTSPQQVSRSSPSVNSVNFTPNYLESKRQQSPAANTLSQKADKLSQLNLPSLPTPKPKVYIRPVNPQTMPDPKQWGKQRDTSPQVEDEFANLNISSNAAGGNKGKKNKNKQKQLLFHIGI</sequence>
<keyword evidence="1" id="KW-0863">Zinc-finger</keyword>
<dbReference type="GO" id="GO:0070966">
    <property type="term" value="P:nuclear-transcribed mRNA catabolic process, no-go decay"/>
    <property type="evidence" value="ECO:0007669"/>
    <property type="project" value="EnsemblFungi"/>
</dbReference>
<dbReference type="InterPro" id="IPR013087">
    <property type="entry name" value="Znf_C2H2_type"/>
</dbReference>
<dbReference type="eggNOG" id="KOG2231">
    <property type="taxonomic scope" value="Eukaryota"/>
</dbReference>
<gene>
    <name evidence="4" type="primary">KAFR0C05980</name>
    <name evidence="4" type="ORF">KAFR_0C05980</name>
</gene>
<dbReference type="GO" id="GO:0061630">
    <property type="term" value="F:ubiquitin protein ligase activity"/>
    <property type="evidence" value="ECO:0007669"/>
    <property type="project" value="EnsemblFungi"/>
</dbReference>
<dbReference type="InterPro" id="IPR044288">
    <property type="entry name" value="ZNF598/HEL2"/>
</dbReference>
<evidence type="ECO:0000259" key="3">
    <source>
        <dbReference type="PROSITE" id="PS50089"/>
    </source>
</evidence>
<evidence type="ECO:0000256" key="1">
    <source>
        <dbReference type="PROSITE-ProRule" id="PRU00175"/>
    </source>
</evidence>
<dbReference type="GO" id="GO:0170011">
    <property type="term" value="F:stalled ribosome sensor activity"/>
    <property type="evidence" value="ECO:0007669"/>
    <property type="project" value="EnsemblFungi"/>
</dbReference>
<keyword evidence="1" id="KW-0862">Zinc</keyword>
<evidence type="ECO:0000313" key="5">
    <source>
        <dbReference type="Proteomes" id="UP000005220"/>
    </source>
</evidence>
<reference evidence="4 5" key="1">
    <citation type="journal article" date="2011" name="Proc. Natl. Acad. Sci. U.S.A.">
        <title>Evolutionary erosion of yeast sex chromosomes by mating-type switching accidents.</title>
        <authorList>
            <person name="Gordon J.L."/>
            <person name="Armisen D."/>
            <person name="Proux-Wera E."/>
            <person name="Oheigeartaigh S.S."/>
            <person name="Byrne K.P."/>
            <person name="Wolfe K.H."/>
        </authorList>
    </citation>
    <scope>NUCLEOTIDE SEQUENCE [LARGE SCALE GENOMIC DNA]</scope>
    <source>
        <strain evidence="5">ATCC 22294 / BCRC 22015 / CBS 2517 / CECT 1963 / NBRC 1671 / NRRL Y-8276</strain>
    </source>
</reference>
<dbReference type="Pfam" id="PF23230">
    <property type="entry name" value="zf-C2H2_13"/>
    <property type="match status" value="1"/>
</dbReference>
<dbReference type="GO" id="GO:0008270">
    <property type="term" value="F:zinc ion binding"/>
    <property type="evidence" value="ECO:0007669"/>
    <property type="project" value="UniProtKB-KW"/>
</dbReference>
<name>H2AT89_KAZAF</name>
<proteinExistence type="predicted"/>
<keyword evidence="1" id="KW-0479">Metal-binding</keyword>
<dbReference type="RefSeq" id="XP_003956724.1">
    <property type="nucleotide sequence ID" value="XM_003956675.1"/>
</dbReference>
<feature type="compositionally biased region" description="Low complexity" evidence="2">
    <location>
        <begin position="1"/>
        <end position="17"/>
    </location>
</feature>
<dbReference type="STRING" id="1071382.H2AT89"/>
<dbReference type="KEGG" id="kaf:KAFR_0C05980"/>
<dbReference type="SMART" id="SM00355">
    <property type="entry name" value="ZnF_C2H2"/>
    <property type="match status" value="4"/>
</dbReference>
<dbReference type="InterPro" id="IPR001841">
    <property type="entry name" value="Znf_RING"/>
</dbReference>
<dbReference type="InParanoid" id="H2AT89"/>
<evidence type="ECO:0000313" key="4">
    <source>
        <dbReference type="EMBL" id="CCF57589.1"/>
    </source>
</evidence>
<dbReference type="GO" id="GO:1990116">
    <property type="term" value="P:ribosome-associated ubiquitin-dependent protein catabolic process"/>
    <property type="evidence" value="ECO:0007669"/>
    <property type="project" value="EnsemblFungi"/>
</dbReference>
<dbReference type="InterPro" id="IPR057634">
    <property type="entry name" value="PAH_ZNF598/HEL2"/>
</dbReference>
<dbReference type="GO" id="GO:0036205">
    <property type="term" value="P:histone catabolic process"/>
    <property type="evidence" value="ECO:0007669"/>
    <property type="project" value="EnsemblFungi"/>
</dbReference>
<feature type="compositionally biased region" description="Polar residues" evidence="2">
    <location>
        <begin position="481"/>
        <end position="493"/>
    </location>
</feature>
<dbReference type="PANTHER" id="PTHR22938">
    <property type="entry name" value="ZINC FINGER PROTEIN 598"/>
    <property type="match status" value="1"/>
</dbReference>
<dbReference type="SUPFAM" id="SSF57850">
    <property type="entry name" value="RING/U-box"/>
    <property type="match status" value="1"/>
</dbReference>
<dbReference type="GO" id="GO:0061157">
    <property type="term" value="P:mRNA destabilization"/>
    <property type="evidence" value="ECO:0007669"/>
    <property type="project" value="EnsemblFungi"/>
</dbReference>
<dbReference type="HOGENOM" id="CLU_008515_2_0_1"/>
<dbReference type="GO" id="GO:0070651">
    <property type="term" value="P:nonfunctional rRNA decay"/>
    <property type="evidence" value="ECO:0007669"/>
    <property type="project" value="EnsemblFungi"/>
</dbReference>
<dbReference type="Pfam" id="PF23202">
    <property type="entry name" value="PAH_ZNF598"/>
    <property type="match status" value="1"/>
</dbReference>
<dbReference type="GO" id="GO:0070534">
    <property type="term" value="P:protein K63-linked ubiquitination"/>
    <property type="evidence" value="ECO:0007669"/>
    <property type="project" value="EnsemblFungi"/>
</dbReference>
<protein>
    <recommendedName>
        <fullName evidence="3">RING-type domain-containing protein</fullName>
    </recommendedName>
</protein>
<dbReference type="InterPro" id="IPR013083">
    <property type="entry name" value="Znf_RING/FYVE/PHD"/>
</dbReference>
<dbReference type="Gene3D" id="3.30.40.10">
    <property type="entry name" value="Zinc/RING finger domain, C3HC4 (zinc finger)"/>
    <property type="match status" value="1"/>
</dbReference>
<dbReference type="GO" id="GO:0070181">
    <property type="term" value="F:small ribosomal subunit rRNA binding"/>
    <property type="evidence" value="ECO:0007669"/>
    <property type="project" value="EnsemblFungi"/>
</dbReference>
<dbReference type="PANTHER" id="PTHR22938:SF0">
    <property type="entry name" value="E3 UBIQUITIN-PROTEIN LIGASE ZNF598"/>
    <property type="match status" value="1"/>
</dbReference>
<keyword evidence="5" id="KW-1185">Reference proteome</keyword>
<feature type="region of interest" description="Disordered" evidence="2">
    <location>
        <begin position="462"/>
        <end position="600"/>
    </location>
</feature>
<dbReference type="FunCoup" id="H2AT89">
    <property type="interactions" value="108"/>
</dbReference>
<organism evidence="4 5">
    <name type="scientific">Kazachstania africana (strain ATCC 22294 / BCRC 22015 / CBS 2517 / CECT 1963 / NBRC 1671 / NRRL Y-8276)</name>
    <name type="common">Yeast</name>
    <name type="synonym">Kluyveromyces africanus</name>
    <dbReference type="NCBI Taxonomy" id="1071382"/>
    <lineage>
        <taxon>Eukaryota</taxon>
        <taxon>Fungi</taxon>
        <taxon>Dikarya</taxon>
        <taxon>Ascomycota</taxon>
        <taxon>Saccharomycotina</taxon>
        <taxon>Saccharomycetes</taxon>
        <taxon>Saccharomycetales</taxon>
        <taxon>Saccharomycetaceae</taxon>
        <taxon>Kazachstania</taxon>
    </lineage>
</organism>
<feature type="domain" description="RING-type" evidence="3">
    <location>
        <begin position="58"/>
        <end position="98"/>
    </location>
</feature>
<dbReference type="GO" id="GO:0043022">
    <property type="term" value="F:ribosome binding"/>
    <property type="evidence" value="ECO:0007669"/>
    <property type="project" value="TreeGrafter"/>
</dbReference>
<dbReference type="InterPro" id="IPR056437">
    <property type="entry name" value="Znf-C2H2_ZNF598/HEL2"/>
</dbReference>
<dbReference type="GeneID" id="13885507"/>
<dbReference type="PROSITE" id="PS50089">
    <property type="entry name" value="ZF_RING_2"/>
    <property type="match status" value="1"/>
</dbReference>
<dbReference type="EMBL" id="HE650823">
    <property type="protein sequence ID" value="CCF57589.1"/>
    <property type="molecule type" value="Genomic_DNA"/>
</dbReference>
<accession>H2AT89</accession>
<feature type="compositionally biased region" description="Low complexity" evidence="2">
    <location>
        <begin position="465"/>
        <end position="480"/>
    </location>
</feature>
<feature type="compositionally biased region" description="Low complexity" evidence="2">
    <location>
        <begin position="519"/>
        <end position="534"/>
    </location>
</feature>
<feature type="compositionally biased region" description="Polar residues" evidence="2">
    <location>
        <begin position="535"/>
        <end position="567"/>
    </location>
</feature>
<dbReference type="GO" id="GO:0072344">
    <property type="term" value="P:rescue of stalled ribosome"/>
    <property type="evidence" value="ECO:0007669"/>
    <property type="project" value="EnsemblFungi"/>
</dbReference>
<evidence type="ECO:0000256" key="2">
    <source>
        <dbReference type="SAM" id="MobiDB-lite"/>
    </source>
</evidence>
<dbReference type="AlphaFoldDB" id="H2AT89"/>
<dbReference type="GO" id="GO:0022626">
    <property type="term" value="C:cytosolic ribosome"/>
    <property type="evidence" value="ECO:0007669"/>
    <property type="project" value="EnsemblFungi"/>
</dbReference>